<proteinExistence type="inferred from homology"/>
<organism evidence="7 8">
    <name type="scientific">Candidatus Thalassospirochaeta sargassi</name>
    <dbReference type="NCBI Taxonomy" id="3119039"/>
    <lineage>
        <taxon>Bacteria</taxon>
        <taxon>Pseudomonadati</taxon>
        <taxon>Spirochaetota</taxon>
        <taxon>Spirochaetia</taxon>
        <taxon>Spirochaetales</taxon>
        <taxon>Spirochaetaceae</taxon>
        <taxon>Candidatus Thalassospirochaeta</taxon>
    </lineage>
</organism>
<dbReference type="PANTHER" id="PTHR43525:SF1">
    <property type="entry name" value="PROTEIN MALY"/>
    <property type="match status" value="1"/>
</dbReference>
<dbReference type="InterPro" id="IPR015424">
    <property type="entry name" value="PyrdxlP-dep_Trfase"/>
</dbReference>
<evidence type="ECO:0000256" key="2">
    <source>
        <dbReference type="ARBA" id="ARBA00012224"/>
    </source>
</evidence>
<comment type="caution">
    <text evidence="7">The sequence shown here is derived from an EMBL/GenBank/DDBJ whole genome shotgun (WGS) entry which is preliminary data.</text>
</comment>
<name>A0AAJ1MML8_9SPIO</name>
<dbReference type="InterPro" id="IPR015421">
    <property type="entry name" value="PyrdxlP-dep_Trfase_major"/>
</dbReference>
<keyword evidence="7" id="KW-0032">Aminotransferase</keyword>
<dbReference type="InterPro" id="IPR027619">
    <property type="entry name" value="C-S_lyase_PatB-like"/>
</dbReference>
<dbReference type="Proteomes" id="UP001221217">
    <property type="component" value="Unassembled WGS sequence"/>
</dbReference>
<keyword evidence="4" id="KW-0456">Lyase</keyword>
<dbReference type="Gene3D" id="3.90.1150.10">
    <property type="entry name" value="Aspartate Aminotransferase, domain 1"/>
    <property type="match status" value="1"/>
</dbReference>
<dbReference type="GO" id="GO:0008483">
    <property type="term" value="F:transaminase activity"/>
    <property type="evidence" value="ECO:0007669"/>
    <property type="project" value="UniProtKB-KW"/>
</dbReference>
<dbReference type="SUPFAM" id="SSF53383">
    <property type="entry name" value="PLP-dependent transferases"/>
    <property type="match status" value="1"/>
</dbReference>
<dbReference type="EMBL" id="JAQQAL010000017">
    <property type="protein sequence ID" value="MDC7226775.1"/>
    <property type="molecule type" value="Genomic_DNA"/>
</dbReference>
<keyword evidence="3" id="KW-0663">Pyridoxal phosphate</keyword>
<dbReference type="InterPro" id="IPR015422">
    <property type="entry name" value="PyrdxlP-dep_Trfase_small"/>
</dbReference>
<evidence type="ECO:0000313" key="8">
    <source>
        <dbReference type="Proteomes" id="UP001221217"/>
    </source>
</evidence>
<evidence type="ECO:0000256" key="5">
    <source>
        <dbReference type="ARBA" id="ARBA00037974"/>
    </source>
</evidence>
<dbReference type="NCBIfam" id="TIGR04350">
    <property type="entry name" value="C_S_lyase_PatB"/>
    <property type="match status" value="1"/>
</dbReference>
<protein>
    <recommendedName>
        <fullName evidence="2">cysteine-S-conjugate beta-lyase</fullName>
        <ecNumber evidence="2">4.4.1.13</ecNumber>
    </recommendedName>
</protein>
<dbReference type="GO" id="GO:0030170">
    <property type="term" value="F:pyridoxal phosphate binding"/>
    <property type="evidence" value="ECO:0007669"/>
    <property type="project" value="InterPro"/>
</dbReference>
<comment type="cofactor">
    <cofactor evidence="1">
        <name>pyridoxal 5'-phosphate</name>
        <dbReference type="ChEBI" id="CHEBI:597326"/>
    </cofactor>
</comment>
<dbReference type="PANTHER" id="PTHR43525">
    <property type="entry name" value="PROTEIN MALY"/>
    <property type="match status" value="1"/>
</dbReference>
<dbReference type="AlphaFoldDB" id="A0AAJ1MML8"/>
<dbReference type="Gene3D" id="3.40.640.10">
    <property type="entry name" value="Type I PLP-dependent aspartate aminotransferase-like (Major domain)"/>
    <property type="match status" value="1"/>
</dbReference>
<evidence type="ECO:0000256" key="4">
    <source>
        <dbReference type="ARBA" id="ARBA00023239"/>
    </source>
</evidence>
<reference evidence="7 8" key="1">
    <citation type="submission" date="2022-12" db="EMBL/GenBank/DDBJ databases">
        <title>Metagenome assembled genome from gulf of manar.</title>
        <authorList>
            <person name="Kohli P."/>
            <person name="Pk S."/>
            <person name="Venkata Ramana C."/>
            <person name="Sasikala C."/>
        </authorList>
    </citation>
    <scope>NUCLEOTIDE SEQUENCE [LARGE SCALE GENOMIC DNA]</scope>
    <source>
        <strain evidence="7">JB008</strain>
    </source>
</reference>
<dbReference type="InterPro" id="IPR051798">
    <property type="entry name" value="Class-II_PLP-Dep_Aminotrans"/>
</dbReference>
<comment type="similarity">
    <text evidence="5">Belongs to the class-II pyridoxal-phosphate-dependent aminotransferase family. MalY/PatB cystathionine beta-lyase subfamily.</text>
</comment>
<dbReference type="CDD" id="cd00609">
    <property type="entry name" value="AAT_like"/>
    <property type="match status" value="1"/>
</dbReference>
<dbReference type="Pfam" id="PF00155">
    <property type="entry name" value="Aminotran_1_2"/>
    <property type="match status" value="1"/>
</dbReference>
<gene>
    <name evidence="7" type="ORF">PQJ61_08415</name>
</gene>
<evidence type="ECO:0000256" key="3">
    <source>
        <dbReference type="ARBA" id="ARBA00022898"/>
    </source>
</evidence>
<accession>A0AAJ1MML8</accession>
<feature type="domain" description="Aminotransferase class I/classII large" evidence="6">
    <location>
        <begin position="59"/>
        <end position="390"/>
    </location>
</feature>
<dbReference type="GO" id="GO:0047804">
    <property type="term" value="F:cysteine-S-conjugate beta-lyase activity"/>
    <property type="evidence" value="ECO:0007669"/>
    <property type="project" value="UniProtKB-EC"/>
</dbReference>
<evidence type="ECO:0000313" key="7">
    <source>
        <dbReference type="EMBL" id="MDC7226775.1"/>
    </source>
</evidence>
<evidence type="ECO:0000259" key="6">
    <source>
        <dbReference type="Pfam" id="PF00155"/>
    </source>
</evidence>
<dbReference type="InterPro" id="IPR004839">
    <property type="entry name" value="Aminotransferase_I/II_large"/>
</dbReference>
<sequence length="396" mass="44934">MMKYNFDEIIDRRGSGSVKWDFGEKLKAMGFTERFDDDTLPLFTADMDIAVPPPIVNAMHRTADQRIYGYTMAPPAYYSAVIDWFERRHNWSIRQEEIVFCPGTVHAVATAIRAFTEPGEGVIIQRPVYYPFTAEIEGNGRVVANNQMILNDEGYYSPDLEDFEKTAQKPENRLFILCNPHNPSGRIFSNTNLKELSRICAKHNVLIVADEIHGDLIRKDSEFVPLAKVADSTGHILTCTAINKTFNTAGLAATNVVISDPVLRKTFLRTLGNAMPSPFTYNAVIAAYNECEDWLEELKIYLDGTIDWVLEFLSKEMPKVKAFRPEGTYILWMDFRGYNLAAEEIRKRIYVDANVILESGTMFDPDSGSGFERVCLASPRPMIKEAFERIAAQFTE</sequence>
<keyword evidence="7" id="KW-0808">Transferase</keyword>
<dbReference type="EC" id="4.4.1.13" evidence="2"/>
<evidence type="ECO:0000256" key="1">
    <source>
        <dbReference type="ARBA" id="ARBA00001933"/>
    </source>
</evidence>